<protein>
    <submittedName>
        <fullName evidence="2">Uncharacterized protein</fullName>
    </submittedName>
</protein>
<dbReference type="AlphaFoldDB" id="A0A4V1IXW9"/>
<feature type="chain" id="PRO_5020450633" evidence="1">
    <location>
        <begin position="22"/>
        <end position="114"/>
    </location>
</feature>
<keyword evidence="3" id="KW-1185">Reference proteome</keyword>
<sequence>MKFVSILCVSVMLAMPLIVAAVPTPGDEEKAGVYSYYSGPPGRDSCDDDSKCLNYFDDDGTGFACAFPGAKKNGRGTCVISMWIASRYVISYCLRLLLGTLLYEKNRMSTFNEN</sequence>
<dbReference type="EMBL" id="KZ988302">
    <property type="protein sequence ID" value="RKP12519.1"/>
    <property type="molecule type" value="Genomic_DNA"/>
</dbReference>
<evidence type="ECO:0000313" key="3">
    <source>
        <dbReference type="Proteomes" id="UP000267251"/>
    </source>
</evidence>
<keyword evidence="1" id="KW-0732">Signal</keyword>
<gene>
    <name evidence="2" type="ORF">BJ684DRAFT_16998</name>
</gene>
<organism evidence="2 3">
    <name type="scientific">Piptocephalis cylindrospora</name>
    <dbReference type="NCBI Taxonomy" id="1907219"/>
    <lineage>
        <taxon>Eukaryota</taxon>
        <taxon>Fungi</taxon>
        <taxon>Fungi incertae sedis</taxon>
        <taxon>Zoopagomycota</taxon>
        <taxon>Zoopagomycotina</taxon>
        <taxon>Zoopagomycetes</taxon>
        <taxon>Zoopagales</taxon>
        <taxon>Piptocephalidaceae</taxon>
        <taxon>Piptocephalis</taxon>
    </lineage>
</organism>
<evidence type="ECO:0000313" key="2">
    <source>
        <dbReference type="EMBL" id="RKP12519.1"/>
    </source>
</evidence>
<reference evidence="3" key="1">
    <citation type="journal article" date="2018" name="Nat. Microbiol.">
        <title>Leveraging single-cell genomics to expand the fungal tree of life.</title>
        <authorList>
            <person name="Ahrendt S.R."/>
            <person name="Quandt C.A."/>
            <person name="Ciobanu D."/>
            <person name="Clum A."/>
            <person name="Salamov A."/>
            <person name="Andreopoulos B."/>
            <person name="Cheng J.F."/>
            <person name="Woyke T."/>
            <person name="Pelin A."/>
            <person name="Henrissat B."/>
            <person name="Reynolds N.K."/>
            <person name="Benny G.L."/>
            <person name="Smith M.E."/>
            <person name="James T.Y."/>
            <person name="Grigoriev I.V."/>
        </authorList>
    </citation>
    <scope>NUCLEOTIDE SEQUENCE [LARGE SCALE GENOMIC DNA]</scope>
</reference>
<feature type="signal peptide" evidence="1">
    <location>
        <begin position="1"/>
        <end position="21"/>
    </location>
</feature>
<proteinExistence type="predicted"/>
<dbReference type="Proteomes" id="UP000267251">
    <property type="component" value="Unassembled WGS sequence"/>
</dbReference>
<name>A0A4V1IXW9_9FUNG</name>
<accession>A0A4V1IXW9</accession>
<evidence type="ECO:0000256" key="1">
    <source>
        <dbReference type="SAM" id="SignalP"/>
    </source>
</evidence>